<dbReference type="PANTHER" id="PTHR33490:SF7">
    <property type="entry name" value="BLR2979 PROTEIN"/>
    <property type="match status" value="1"/>
</dbReference>
<dbReference type="GO" id="GO:0003810">
    <property type="term" value="F:protein-glutamine gamma-glutamyltransferase activity"/>
    <property type="evidence" value="ECO:0007669"/>
    <property type="project" value="UniProtKB-EC"/>
</dbReference>
<keyword evidence="2" id="KW-0012">Acyltransferase</keyword>
<evidence type="ECO:0000313" key="3">
    <source>
        <dbReference type="Proteomes" id="UP000322214"/>
    </source>
</evidence>
<evidence type="ECO:0000313" key="2">
    <source>
        <dbReference type="EMBL" id="QEG24585.1"/>
    </source>
</evidence>
<dbReference type="AlphaFoldDB" id="A0A5B9PH51"/>
<dbReference type="Pfam" id="PF08379">
    <property type="entry name" value="Bact_transglu_N"/>
    <property type="match status" value="1"/>
</dbReference>
<dbReference type="InterPro" id="IPR013589">
    <property type="entry name" value="Bac_transglu_N"/>
</dbReference>
<dbReference type="InterPro" id="IPR002931">
    <property type="entry name" value="Transglutaminase-like"/>
</dbReference>
<protein>
    <submittedName>
        <fullName evidence="2">Protein-glutamine gamma-glutamyltransferase</fullName>
        <ecNumber evidence="2">2.3.2.13</ecNumber>
    </submittedName>
</protein>
<reference evidence="2 3" key="1">
    <citation type="submission" date="2019-08" db="EMBL/GenBank/DDBJ databases">
        <title>Deep-cultivation of Planctomycetes and their phenomic and genomic characterization uncovers novel biology.</title>
        <authorList>
            <person name="Wiegand S."/>
            <person name="Jogler M."/>
            <person name="Boedeker C."/>
            <person name="Pinto D."/>
            <person name="Vollmers J."/>
            <person name="Rivas-Marin E."/>
            <person name="Kohn T."/>
            <person name="Peeters S.H."/>
            <person name="Heuer A."/>
            <person name="Rast P."/>
            <person name="Oberbeckmann S."/>
            <person name="Bunk B."/>
            <person name="Jeske O."/>
            <person name="Meyerdierks A."/>
            <person name="Storesund J.E."/>
            <person name="Kallscheuer N."/>
            <person name="Luecker S."/>
            <person name="Lage O.M."/>
            <person name="Pohl T."/>
            <person name="Merkel B.J."/>
            <person name="Hornburger P."/>
            <person name="Mueller R.-W."/>
            <person name="Bruemmer F."/>
            <person name="Labrenz M."/>
            <person name="Spormann A.M."/>
            <person name="Op den Camp H."/>
            <person name="Overmann J."/>
            <person name="Amann R."/>
            <person name="Jetten M.S.M."/>
            <person name="Mascher T."/>
            <person name="Medema M.H."/>
            <person name="Devos D.P."/>
            <person name="Kaster A.-K."/>
            <person name="Ovreas L."/>
            <person name="Rohde M."/>
            <person name="Galperin M.Y."/>
            <person name="Jogler C."/>
        </authorList>
    </citation>
    <scope>NUCLEOTIDE SEQUENCE [LARGE SCALE GENOMIC DNA]</scope>
    <source>
        <strain evidence="2 3">FC18</strain>
    </source>
</reference>
<dbReference type="OrthoDB" id="9787782at2"/>
<dbReference type="KEGG" id="mff:MFFC18_45060"/>
<gene>
    <name evidence="2" type="primary">tgpA_2</name>
    <name evidence="2" type="ORF">MFFC18_45060</name>
</gene>
<dbReference type="InterPro" id="IPR038765">
    <property type="entry name" value="Papain-like_cys_pep_sf"/>
</dbReference>
<dbReference type="Gene3D" id="3.10.620.30">
    <property type="match status" value="1"/>
</dbReference>
<dbReference type="Proteomes" id="UP000322214">
    <property type="component" value="Chromosome"/>
</dbReference>
<dbReference type="EMBL" id="CP042912">
    <property type="protein sequence ID" value="QEG24585.1"/>
    <property type="molecule type" value="Genomic_DNA"/>
</dbReference>
<feature type="domain" description="Transglutaminase-like" evidence="1">
    <location>
        <begin position="176"/>
        <end position="247"/>
    </location>
</feature>
<name>A0A5B9PH51_9BACT</name>
<proteinExistence type="predicted"/>
<dbReference type="RefSeq" id="WP_075083850.1">
    <property type="nucleotide sequence ID" value="NZ_CP042912.1"/>
</dbReference>
<dbReference type="Pfam" id="PF01841">
    <property type="entry name" value="Transglut_core"/>
    <property type="match status" value="1"/>
</dbReference>
<dbReference type="STRING" id="980251.GCA_001642875_01063"/>
<dbReference type="PANTHER" id="PTHR33490">
    <property type="entry name" value="BLR5614 PROTEIN-RELATED"/>
    <property type="match status" value="1"/>
</dbReference>
<dbReference type="SUPFAM" id="SSF54001">
    <property type="entry name" value="Cysteine proteinases"/>
    <property type="match status" value="1"/>
</dbReference>
<dbReference type="EC" id="2.3.2.13" evidence="2"/>
<evidence type="ECO:0000259" key="1">
    <source>
        <dbReference type="SMART" id="SM00460"/>
    </source>
</evidence>
<dbReference type="SMART" id="SM00460">
    <property type="entry name" value="TGc"/>
    <property type="match status" value="1"/>
</dbReference>
<keyword evidence="2" id="KW-0808">Transferase</keyword>
<organism evidence="2 3">
    <name type="scientific">Mariniblastus fucicola</name>
    <dbReference type="NCBI Taxonomy" id="980251"/>
    <lineage>
        <taxon>Bacteria</taxon>
        <taxon>Pseudomonadati</taxon>
        <taxon>Planctomycetota</taxon>
        <taxon>Planctomycetia</taxon>
        <taxon>Pirellulales</taxon>
        <taxon>Pirellulaceae</taxon>
        <taxon>Mariniblastus</taxon>
    </lineage>
</organism>
<sequence length="294" mass="32327">MKYSVTHTTRYDYPGDVAIGYNIVHLQPGNWTGQTCEKFRLLVTPEPLSITQRTDYFGNQSAQFNVEQPHRRLTITAKCVVDVERPEPPEYSTTSPWETIVAALVETATQEELDAVQFACPSPGISAFSGLEEYARISFPAGRPILEASVDLTRRIFEEFKYDPNATSVTSEIREAFEKRSGVCQDFAHFQIGCLRSLGIPARYVSGYIRTIPPEGQEALVGADASHAWASVWCGRAIGWVDLDPTNNQIVSNDHITVAIGREYSDVCPVKGVIVGNAAQSLAVAVSVEPIGDK</sequence>
<keyword evidence="3" id="KW-1185">Reference proteome</keyword>
<accession>A0A5B9PH51</accession>